<gene>
    <name evidence="2" type="ORF">Tco_1081366</name>
</gene>
<reference evidence="2" key="1">
    <citation type="journal article" date="2022" name="Int. J. Mol. Sci.">
        <title>Draft Genome of Tanacetum Coccineum: Genomic Comparison of Closely Related Tanacetum-Family Plants.</title>
        <authorList>
            <person name="Yamashiro T."/>
            <person name="Shiraishi A."/>
            <person name="Nakayama K."/>
            <person name="Satake H."/>
        </authorList>
    </citation>
    <scope>NUCLEOTIDE SEQUENCE</scope>
</reference>
<reference evidence="2" key="2">
    <citation type="submission" date="2022-01" db="EMBL/GenBank/DDBJ databases">
        <authorList>
            <person name="Yamashiro T."/>
            <person name="Shiraishi A."/>
            <person name="Satake H."/>
            <person name="Nakayama K."/>
        </authorList>
    </citation>
    <scope>NUCLEOTIDE SEQUENCE</scope>
</reference>
<feature type="region of interest" description="Disordered" evidence="1">
    <location>
        <begin position="298"/>
        <end position="330"/>
    </location>
</feature>
<name>A0ABQ5HX90_9ASTR</name>
<dbReference type="EMBL" id="BQNB010020117">
    <property type="protein sequence ID" value="GJT92521.1"/>
    <property type="molecule type" value="Genomic_DNA"/>
</dbReference>
<sequence>MSHFILTPPTDESVITYTQLSGIQEVDKQDHVLLTIQSQFSDINLSFVSQQATASQVIEDVMRQLSFEETPPNHPWLTPTTIFSDVAGSGVESSGLSHDESFGVDDLDLNLNEPVDLNVSQIETQYELPVFEEPNVGRTQEPIVKEVRTQEPIMEKVRTQEPIMKDVIVEDYVSSGEDAEQGNGQEDESAPNDDDDFLADEENEVVEPKVDVHLFGISMDVPFDNIGVTNLVLDDVLEGEDVDVINAYGFDSYHEIYYCTRGLGQFYMHSIKSRRNLKLFKNNNVRVRARCDEKVPIFTMSQGSGPTGPNQGIEVGPSGSSGPTNKSKKGRIQIPIMTVKHVLML</sequence>
<dbReference type="Proteomes" id="UP001151760">
    <property type="component" value="Unassembled WGS sequence"/>
</dbReference>
<evidence type="ECO:0000313" key="3">
    <source>
        <dbReference type="Proteomes" id="UP001151760"/>
    </source>
</evidence>
<evidence type="ECO:0000256" key="1">
    <source>
        <dbReference type="SAM" id="MobiDB-lite"/>
    </source>
</evidence>
<protein>
    <recommendedName>
        <fullName evidence="4">Transposase MuDR plant domain-containing protein</fullName>
    </recommendedName>
</protein>
<evidence type="ECO:0000313" key="2">
    <source>
        <dbReference type="EMBL" id="GJT92521.1"/>
    </source>
</evidence>
<organism evidence="2 3">
    <name type="scientific">Tanacetum coccineum</name>
    <dbReference type="NCBI Taxonomy" id="301880"/>
    <lineage>
        <taxon>Eukaryota</taxon>
        <taxon>Viridiplantae</taxon>
        <taxon>Streptophyta</taxon>
        <taxon>Embryophyta</taxon>
        <taxon>Tracheophyta</taxon>
        <taxon>Spermatophyta</taxon>
        <taxon>Magnoliopsida</taxon>
        <taxon>eudicotyledons</taxon>
        <taxon>Gunneridae</taxon>
        <taxon>Pentapetalae</taxon>
        <taxon>asterids</taxon>
        <taxon>campanulids</taxon>
        <taxon>Asterales</taxon>
        <taxon>Asteraceae</taxon>
        <taxon>Asteroideae</taxon>
        <taxon>Anthemideae</taxon>
        <taxon>Anthemidinae</taxon>
        <taxon>Tanacetum</taxon>
    </lineage>
</organism>
<feature type="compositionally biased region" description="Polar residues" evidence="1">
    <location>
        <begin position="299"/>
        <end position="310"/>
    </location>
</feature>
<comment type="caution">
    <text evidence="2">The sequence shown here is derived from an EMBL/GenBank/DDBJ whole genome shotgun (WGS) entry which is preliminary data.</text>
</comment>
<keyword evidence="3" id="KW-1185">Reference proteome</keyword>
<evidence type="ECO:0008006" key="4">
    <source>
        <dbReference type="Google" id="ProtNLM"/>
    </source>
</evidence>
<feature type="compositionally biased region" description="Acidic residues" evidence="1">
    <location>
        <begin position="177"/>
        <end position="196"/>
    </location>
</feature>
<feature type="region of interest" description="Disordered" evidence="1">
    <location>
        <begin position="175"/>
        <end position="196"/>
    </location>
</feature>
<accession>A0ABQ5HX90</accession>
<proteinExistence type="predicted"/>